<gene>
    <name evidence="1" type="ORF">CEXT_159711</name>
</gene>
<sequence>MLKNAVRIRIQLTRRQKCIHSGGRNLSVMNHLHNARRTNKARLKSGAVTDTPPRHGAVVFNLLGSFDNEMGNGLGFYARKLFWNIRNTDFPPPVTTFTIFAEG</sequence>
<dbReference type="AlphaFoldDB" id="A0AAV4NGF6"/>
<keyword evidence="2" id="KW-1185">Reference proteome</keyword>
<protein>
    <submittedName>
        <fullName evidence="1">Uncharacterized protein</fullName>
    </submittedName>
</protein>
<evidence type="ECO:0000313" key="2">
    <source>
        <dbReference type="Proteomes" id="UP001054945"/>
    </source>
</evidence>
<organism evidence="1 2">
    <name type="scientific">Caerostris extrusa</name>
    <name type="common">Bark spider</name>
    <name type="synonym">Caerostris bankana</name>
    <dbReference type="NCBI Taxonomy" id="172846"/>
    <lineage>
        <taxon>Eukaryota</taxon>
        <taxon>Metazoa</taxon>
        <taxon>Ecdysozoa</taxon>
        <taxon>Arthropoda</taxon>
        <taxon>Chelicerata</taxon>
        <taxon>Arachnida</taxon>
        <taxon>Araneae</taxon>
        <taxon>Araneomorphae</taxon>
        <taxon>Entelegynae</taxon>
        <taxon>Araneoidea</taxon>
        <taxon>Araneidae</taxon>
        <taxon>Caerostris</taxon>
    </lineage>
</organism>
<comment type="caution">
    <text evidence="1">The sequence shown here is derived from an EMBL/GenBank/DDBJ whole genome shotgun (WGS) entry which is preliminary data.</text>
</comment>
<proteinExistence type="predicted"/>
<reference evidence="1 2" key="1">
    <citation type="submission" date="2021-06" db="EMBL/GenBank/DDBJ databases">
        <title>Caerostris extrusa draft genome.</title>
        <authorList>
            <person name="Kono N."/>
            <person name="Arakawa K."/>
        </authorList>
    </citation>
    <scope>NUCLEOTIDE SEQUENCE [LARGE SCALE GENOMIC DNA]</scope>
</reference>
<dbReference type="Proteomes" id="UP001054945">
    <property type="component" value="Unassembled WGS sequence"/>
</dbReference>
<dbReference type="EMBL" id="BPLR01003248">
    <property type="protein sequence ID" value="GIX82529.1"/>
    <property type="molecule type" value="Genomic_DNA"/>
</dbReference>
<name>A0AAV4NGF6_CAEEX</name>
<evidence type="ECO:0000313" key="1">
    <source>
        <dbReference type="EMBL" id="GIX82529.1"/>
    </source>
</evidence>
<accession>A0AAV4NGF6</accession>